<organism evidence="2">
    <name type="scientific">Photinus pyralis</name>
    <name type="common">Common eastern firefly</name>
    <name type="synonym">Lampyris pyralis</name>
    <dbReference type="NCBI Taxonomy" id="7054"/>
    <lineage>
        <taxon>Eukaryota</taxon>
        <taxon>Metazoa</taxon>
        <taxon>Ecdysozoa</taxon>
        <taxon>Arthropoda</taxon>
        <taxon>Hexapoda</taxon>
        <taxon>Insecta</taxon>
        <taxon>Pterygota</taxon>
        <taxon>Neoptera</taxon>
        <taxon>Endopterygota</taxon>
        <taxon>Coleoptera</taxon>
        <taxon>Polyphaga</taxon>
        <taxon>Elateriformia</taxon>
        <taxon>Elateroidea</taxon>
        <taxon>Lampyridae</taxon>
        <taxon>Lampyrinae</taxon>
        <taxon>Photinus</taxon>
    </lineage>
</organism>
<dbReference type="InterPro" id="IPR010770">
    <property type="entry name" value="Ecd"/>
</dbReference>
<sequence>MANSLNFLQSAREDDFIEYFLYFPFVQFKDSKSEQSTLKNTLKQIQNIVQKNSQKYLWHRDGFKLTAKTSEDNLLSVEDRSELQPHLYGISHYGDNIEDEWFIVYLLFQITKEINGIVARVVDADGEFLLIEAANYLPKWANPDTCENRVYIYQGNLHIIPPVKSGSGVSVSEALSQLSRSPQTSYASTNIQNSILNRIKGYPNRIVENLHSTTLYVPLGVAAILKHKPGLVAPAVQAFCNRDLVDSKACRAMKYFPPENRVYCRTTFTKCLYAMLNHSKYVPDKRTGWNLPVLNSPQHKSHTLGVKLACGFEILVSQAKPSADVENDKGWHAYLKTLKEKGFFRDLLEHSRDYNDLLNKAKEYYINYRDSMQSTPVIGQEILDLTKNLDYNADEFRKDTAQPEDDDDSWLDIAPKDLDELLQANYGRKDFTQLNGNADATNFTEKLTTFLDHMSDVQGVEFPEESPPSRPPRGLKRGSKTKVSFSSDTKLDEKPNSNKVSFDPAAFTCALQNILDFMIPDDDNWDLDSDSDMSAYGEDREVNFEGDDDGKNKMKEYMAQMDLELQKTTIGESFHKVEKTEGFDDVESFRPVDIDMNALKNVLESYQSQMGEAGPASTMLGPMGIHLEPGTSRDGLKKPAV</sequence>
<evidence type="ECO:0000313" key="2">
    <source>
        <dbReference type="EMBL" id="JAV86462.1"/>
    </source>
</evidence>
<evidence type="ECO:0000256" key="1">
    <source>
        <dbReference type="SAM" id="MobiDB-lite"/>
    </source>
</evidence>
<proteinExistence type="predicted"/>
<dbReference type="Pfam" id="PF07093">
    <property type="entry name" value="SGT1"/>
    <property type="match status" value="1"/>
</dbReference>
<reference evidence="2" key="1">
    <citation type="journal article" date="2016" name="Sci. Rep.">
        <title>Molecular characterization of firefly nuptial gifts: a multi-omics approach sheds light on postcopulatory sexual selection.</title>
        <authorList>
            <person name="Al-Wathiqui N."/>
            <person name="Fallon T.R."/>
            <person name="South A."/>
            <person name="Weng J.K."/>
            <person name="Lewis S.M."/>
        </authorList>
    </citation>
    <scope>NUCLEOTIDE SEQUENCE</scope>
</reference>
<feature type="region of interest" description="Disordered" evidence="1">
    <location>
        <begin position="610"/>
        <end position="641"/>
    </location>
</feature>
<accession>A0A1Y1ML86</accession>
<feature type="region of interest" description="Disordered" evidence="1">
    <location>
        <begin position="460"/>
        <end position="497"/>
    </location>
</feature>
<dbReference type="AlphaFoldDB" id="A0A1Y1ML86"/>
<protein>
    <submittedName>
        <fullName evidence="2">Uncharacterized protein</fullName>
    </submittedName>
</protein>
<dbReference type="EMBL" id="GEZM01028105">
    <property type="protein sequence ID" value="JAV86462.1"/>
    <property type="molecule type" value="Transcribed_RNA"/>
</dbReference>
<dbReference type="PANTHER" id="PTHR13060">
    <property type="entry name" value="SGT1 PROTEIN HSGT1 SUPPRESSOR OF GCR2"/>
    <property type="match status" value="1"/>
</dbReference>
<dbReference type="GO" id="GO:0005634">
    <property type="term" value="C:nucleus"/>
    <property type="evidence" value="ECO:0007669"/>
    <property type="project" value="TreeGrafter"/>
</dbReference>
<dbReference type="PANTHER" id="PTHR13060:SF0">
    <property type="entry name" value="PROTEIN ECDYSONELESS HOMOLOG"/>
    <property type="match status" value="1"/>
</dbReference>
<name>A0A1Y1ML86_PHOPY</name>